<evidence type="ECO:0000313" key="9">
    <source>
        <dbReference type="EMBL" id="MBE1532719.1"/>
    </source>
</evidence>
<dbReference type="PANTHER" id="PTHR42718">
    <property type="entry name" value="MAJOR FACILITATOR SUPERFAMILY MULTIDRUG TRANSPORTER MFSC"/>
    <property type="match status" value="1"/>
</dbReference>
<feature type="transmembrane region" description="Helical" evidence="7">
    <location>
        <begin position="315"/>
        <end position="332"/>
    </location>
</feature>
<feature type="transmembrane region" description="Helical" evidence="7">
    <location>
        <begin position="450"/>
        <end position="469"/>
    </location>
</feature>
<feature type="transmembrane region" description="Helical" evidence="7">
    <location>
        <begin position="416"/>
        <end position="438"/>
    </location>
</feature>
<dbReference type="EMBL" id="JADBDZ010000001">
    <property type="protein sequence ID" value="MBE1532719.1"/>
    <property type="molecule type" value="Genomic_DNA"/>
</dbReference>
<evidence type="ECO:0000313" key="10">
    <source>
        <dbReference type="Proteomes" id="UP000627838"/>
    </source>
</evidence>
<feature type="transmembrane region" description="Helical" evidence="7">
    <location>
        <begin position="242"/>
        <end position="259"/>
    </location>
</feature>
<name>A0ABR9JQ64_9ACTN</name>
<gene>
    <name evidence="9" type="ORF">H4W34_002552</name>
</gene>
<dbReference type="PANTHER" id="PTHR42718:SF46">
    <property type="entry name" value="BLR6921 PROTEIN"/>
    <property type="match status" value="1"/>
</dbReference>
<dbReference type="PROSITE" id="PS50850">
    <property type="entry name" value="MFS"/>
    <property type="match status" value="1"/>
</dbReference>
<dbReference type="CDD" id="cd17321">
    <property type="entry name" value="MFS_MMR_MDR_like"/>
    <property type="match status" value="1"/>
</dbReference>
<keyword evidence="3" id="KW-1003">Cell membrane</keyword>
<evidence type="ECO:0000256" key="5">
    <source>
        <dbReference type="ARBA" id="ARBA00022989"/>
    </source>
</evidence>
<dbReference type="Proteomes" id="UP000627838">
    <property type="component" value="Unassembled WGS sequence"/>
</dbReference>
<organism evidence="9 10">
    <name type="scientific">Actinomadura algeriensis</name>
    <dbReference type="NCBI Taxonomy" id="1679523"/>
    <lineage>
        <taxon>Bacteria</taxon>
        <taxon>Bacillati</taxon>
        <taxon>Actinomycetota</taxon>
        <taxon>Actinomycetes</taxon>
        <taxon>Streptosporangiales</taxon>
        <taxon>Thermomonosporaceae</taxon>
        <taxon>Actinomadura</taxon>
    </lineage>
</organism>
<evidence type="ECO:0000256" key="1">
    <source>
        <dbReference type="ARBA" id="ARBA00004651"/>
    </source>
</evidence>
<comment type="subcellular location">
    <subcellularLocation>
        <location evidence="1">Cell membrane</location>
        <topology evidence="1">Multi-pass membrane protein</topology>
    </subcellularLocation>
</comment>
<dbReference type="Pfam" id="PF07690">
    <property type="entry name" value="MFS_1"/>
    <property type="match status" value="1"/>
</dbReference>
<keyword evidence="6 7" id="KW-0472">Membrane</keyword>
<feature type="transmembrane region" description="Helical" evidence="7">
    <location>
        <begin position="176"/>
        <end position="198"/>
    </location>
</feature>
<reference evidence="9 10" key="1">
    <citation type="submission" date="2020-10" db="EMBL/GenBank/DDBJ databases">
        <title>Sequencing the genomes of 1000 actinobacteria strains.</title>
        <authorList>
            <person name="Klenk H.-P."/>
        </authorList>
    </citation>
    <scope>NUCLEOTIDE SEQUENCE [LARGE SCALE GENOMIC DNA]</scope>
    <source>
        <strain evidence="9 10">DSM 46744</strain>
    </source>
</reference>
<feature type="transmembrane region" description="Helical" evidence="7">
    <location>
        <begin position="59"/>
        <end position="77"/>
    </location>
</feature>
<evidence type="ECO:0000256" key="2">
    <source>
        <dbReference type="ARBA" id="ARBA00022448"/>
    </source>
</evidence>
<feature type="transmembrane region" description="Helical" evidence="7">
    <location>
        <begin position="89"/>
        <end position="107"/>
    </location>
</feature>
<feature type="domain" description="Major facilitator superfamily (MFS) profile" evidence="8">
    <location>
        <begin position="23"/>
        <end position="475"/>
    </location>
</feature>
<evidence type="ECO:0000256" key="3">
    <source>
        <dbReference type="ARBA" id="ARBA00022475"/>
    </source>
</evidence>
<keyword evidence="2" id="KW-0813">Transport</keyword>
<accession>A0ABR9JQ64</accession>
<proteinExistence type="predicted"/>
<dbReference type="PROSITE" id="PS00216">
    <property type="entry name" value="SUGAR_TRANSPORT_1"/>
    <property type="match status" value="1"/>
</dbReference>
<feature type="transmembrane region" description="Helical" evidence="7">
    <location>
        <begin position="372"/>
        <end position="395"/>
    </location>
</feature>
<dbReference type="SUPFAM" id="SSF103473">
    <property type="entry name" value="MFS general substrate transporter"/>
    <property type="match status" value="1"/>
</dbReference>
<dbReference type="InterPro" id="IPR036259">
    <property type="entry name" value="MFS_trans_sf"/>
</dbReference>
<evidence type="ECO:0000256" key="7">
    <source>
        <dbReference type="SAM" id="Phobius"/>
    </source>
</evidence>
<evidence type="ECO:0000256" key="4">
    <source>
        <dbReference type="ARBA" id="ARBA00022692"/>
    </source>
</evidence>
<feature type="transmembrane region" description="Helical" evidence="7">
    <location>
        <begin position="280"/>
        <end position="303"/>
    </location>
</feature>
<keyword evidence="4 7" id="KW-0812">Transmembrane</keyword>
<keyword evidence="10" id="KW-1185">Reference proteome</keyword>
<evidence type="ECO:0000256" key="6">
    <source>
        <dbReference type="ARBA" id="ARBA00023136"/>
    </source>
</evidence>
<dbReference type="Gene3D" id="1.20.1250.20">
    <property type="entry name" value="MFS general substrate transporter like domains"/>
    <property type="match status" value="1"/>
</dbReference>
<dbReference type="InterPro" id="IPR011701">
    <property type="entry name" value="MFS"/>
</dbReference>
<dbReference type="InterPro" id="IPR005829">
    <property type="entry name" value="Sugar_transporter_CS"/>
</dbReference>
<dbReference type="InterPro" id="IPR020846">
    <property type="entry name" value="MFS_dom"/>
</dbReference>
<evidence type="ECO:0000259" key="8">
    <source>
        <dbReference type="PROSITE" id="PS50850"/>
    </source>
</evidence>
<keyword evidence="5 7" id="KW-1133">Transmembrane helix</keyword>
<comment type="caution">
    <text evidence="9">The sequence shown here is derived from an EMBL/GenBank/DDBJ whole genome shotgun (WGS) entry which is preliminary data.</text>
</comment>
<sequence length="475" mass="48095">MNVSRSASRRALPEPGAASRWKALTVLSLLQCLIAVDVTVVNVALPSIGADLAAGPAELAWVVTGYALVGGGLLLLGGRIADLFGRRRAFLTGAALFGLSSLLAGAAPDLPTLVVARFGQGAGEALASPAAMSLIALLFTEPAERARALGVWGAISGLGMAGGVLLSGVLTELLHWRWIFLVNLPVTVAVLALAPRFVGRDRAPERGGGLDVPGAVLLTAGPLALVFGVLRAAHRPWDDPAVAGPVLAGLASLAAFALVERRSRRPLVPPSFFADRTRTVANAATVLLSAAFSTTFFIVTLYLQDVLALSPLETGLSWLPFCAVLLAALLLTEKVIARVGVKGTALAGAAATAAGAGLLSRMPVGGSLWTDVLPGLIAMAVGMALGLIALQNAALHGVTEQDAGIASGVQRSVDQLGGALGLAVLVGAATAVAARAPGDLAAQVDGFQTAFRYAVVAVLVAAAGFAALARTPRQD</sequence>
<dbReference type="Gene3D" id="1.20.1720.10">
    <property type="entry name" value="Multidrug resistance protein D"/>
    <property type="match status" value="1"/>
</dbReference>
<feature type="transmembrane region" description="Helical" evidence="7">
    <location>
        <begin position="151"/>
        <end position="170"/>
    </location>
</feature>
<feature type="transmembrane region" description="Helical" evidence="7">
    <location>
        <begin position="339"/>
        <end position="360"/>
    </location>
</feature>
<dbReference type="RefSeq" id="WP_225961145.1">
    <property type="nucleotide sequence ID" value="NZ_JADBDZ010000001.1"/>
</dbReference>
<feature type="transmembrane region" description="Helical" evidence="7">
    <location>
        <begin position="210"/>
        <end position="230"/>
    </location>
</feature>
<feature type="transmembrane region" description="Helical" evidence="7">
    <location>
        <begin position="119"/>
        <end position="139"/>
    </location>
</feature>
<protein>
    <submittedName>
        <fullName evidence="9">DHA2 family lincomycin resistance protein-like MFS transporter</fullName>
    </submittedName>
</protein>